<dbReference type="RefSeq" id="XP_056577862.1">
    <property type="nucleotide sequence ID" value="XM_056721612.1"/>
</dbReference>
<feature type="region of interest" description="Disordered" evidence="1">
    <location>
        <begin position="31"/>
        <end position="169"/>
    </location>
</feature>
<dbReference type="GeneID" id="81460795"/>
<feature type="compositionally biased region" description="Polar residues" evidence="1">
    <location>
        <begin position="123"/>
        <end position="139"/>
    </location>
</feature>
<dbReference type="OrthoDB" id="4499780at2759"/>
<feature type="compositionally biased region" description="Basic and acidic residues" evidence="1">
    <location>
        <begin position="55"/>
        <end position="68"/>
    </location>
</feature>
<dbReference type="Proteomes" id="UP001147752">
    <property type="component" value="Unassembled WGS sequence"/>
</dbReference>
<feature type="compositionally biased region" description="Polar residues" evidence="1">
    <location>
        <begin position="85"/>
        <end position="113"/>
    </location>
</feature>
<keyword evidence="3" id="KW-1185">Reference proteome</keyword>
<sequence length="169" mass="18972">MGFIKSGLVAGGTYSLIKAASKSAAEYEEQKQKEMENIQPAAQRLRHAAQQRYYLENRRRMGYKDSRQRNNPHAQPSYPLDSNHDSNVNQSKPQAQSKSTYQPSTCRTSTKTMENPPPYEPSPQAQSQSTHQPSMSTRAMENPPPYDQSHPSEMRGDSMAGSDAYSKSK</sequence>
<organism evidence="2 3">
    <name type="scientific">Penicillium concentricum</name>
    <dbReference type="NCBI Taxonomy" id="293559"/>
    <lineage>
        <taxon>Eukaryota</taxon>
        <taxon>Fungi</taxon>
        <taxon>Dikarya</taxon>
        <taxon>Ascomycota</taxon>
        <taxon>Pezizomycotina</taxon>
        <taxon>Eurotiomycetes</taxon>
        <taxon>Eurotiomycetidae</taxon>
        <taxon>Eurotiales</taxon>
        <taxon>Aspergillaceae</taxon>
        <taxon>Penicillium</taxon>
    </lineage>
</organism>
<proteinExistence type="predicted"/>
<accession>A0A9W9VA55</accession>
<comment type="caution">
    <text evidence="2">The sequence shown here is derived from an EMBL/GenBank/DDBJ whole genome shotgun (WGS) entry which is preliminary data.</text>
</comment>
<reference evidence="2" key="1">
    <citation type="submission" date="2022-12" db="EMBL/GenBank/DDBJ databases">
        <authorList>
            <person name="Petersen C."/>
        </authorList>
    </citation>
    <scope>NUCLEOTIDE SEQUENCE</scope>
    <source>
        <strain evidence="2">IBT 3081</strain>
    </source>
</reference>
<evidence type="ECO:0000313" key="2">
    <source>
        <dbReference type="EMBL" id="KAJ5371876.1"/>
    </source>
</evidence>
<evidence type="ECO:0000256" key="1">
    <source>
        <dbReference type="SAM" id="MobiDB-lite"/>
    </source>
</evidence>
<evidence type="ECO:0000313" key="3">
    <source>
        <dbReference type="Proteomes" id="UP001147752"/>
    </source>
</evidence>
<gene>
    <name evidence="2" type="ORF">N7517_003882</name>
</gene>
<reference evidence="2" key="2">
    <citation type="journal article" date="2023" name="IMA Fungus">
        <title>Comparative genomic study of the Penicillium genus elucidates a diverse pangenome and 15 lateral gene transfer events.</title>
        <authorList>
            <person name="Petersen C."/>
            <person name="Sorensen T."/>
            <person name="Nielsen M.R."/>
            <person name="Sondergaard T.E."/>
            <person name="Sorensen J.L."/>
            <person name="Fitzpatrick D.A."/>
            <person name="Frisvad J.C."/>
            <person name="Nielsen K.L."/>
        </authorList>
    </citation>
    <scope>NUCLEOTIDE SEQUENCE</scope>
    <source>
        <strain evidence="2">IBT 3081</strain>
    </source>
</reference>
<protein>
    <submittedName>
        <fullName evidence="2">Uncharacterized protein</fullName>
    </submittedName>
</protein>
<dbReference type="EMBL" id="JAPZBT010000002">
    <property type="protein sequence ID" value="KAJ5371876.1"/>
    <property type="molecule type" value="Genomic_DNA"/>
</dbReference>
<dbReference type="AlphaFoldDB" id="A0A9W9VA55"/>
<name>A0A9W9VA55_9EURO</name>